<dbReference type="OrthoDB" id="4035289at2"/>
<proteinExistence type="inferred from homology"/>
<dbReference type="RefSeq" id="WP_071654517.1">
    <property type="nucleotide sequence ID" value="NZ_MLCF01000002.1"/>
</dbReference>
<keyword evidence="13" id="KW-1185">Reference proteome</keyword>
<evidence type="ECO:0000256" key="3">
    <source>
        <dbReference type="ARBA" id="ARBA00011890"/>
    </source>
</evidence>
<keyword evidence="8" id="KW-0949">S-adenosyl-L-methionine</keyword>
<comment type="caution">
    <text evidence="12">The sequence shown here is derived from an EMBL/GenBank/DDBJ whole genome shotgun (WGS) entry which is preliminary data.</text>
</comment>
<dbReference type="AlphaFoldDB" id="A0A1J7BKZ4"/>
<evidence type="ECO:0000256" key="8">
    <source>
        <dbReference type="ARBA" id="ARBA00022691"/>
    </source>
</evidence>
<dbReference type="InterPro" id="IPR027573">
    <property type="entry name" value="Methyltran_FxLD"/>
</dbReference>
<reference evidence="12 13" key="1">
    <citation type="submission" date="2016-10" db="EMBL/GenBank/DDBJ databases">
        <title>Genome sequence of Streptomyces gilvigriseus MUSC 26.</title>
        <authorList>
            <person name="Lee L.-H."/>
            <person name="Ser H.-L."/>
        </authorList>
    </citation>
    <scope>NUCLEOTIDE SEQUENCE [LARGE SCALE GENOMIC DNA]</scope>
    <source>
        <strain evidence="12 13">MUSC 26</strain>
    </source>
</reference>
<evidence type="ECO:0000313" key="13">
    <source>
        <dbReference type="Proteomes" id="UP000243342"/>
    </source>
</evidence>
<dbReference type="GO" id="GO:0004719">
    <property type="term" value="F:protein-L-isoaspartate (D-aspartate) O-methyltransferase activity"/>
    <property type="evidence" value="ECO:0007669"/>
    <property type="project" value="UniProtKB-EC"/>
</dbReference>
<comment type="similarity">
    <text evidence="2">Belongs to the methyltransferase superfamily. L-isoaspartyl/D-aspartyl protein methyltransferase family.</text>
</comment>
<accession>A0A1J7BKZ4</accession>
<dbReference type="Gene3D" id="3.40.50.150">
    <property type="entry name" value="Vaccinia Virus protein VP39"/>
    <property type="match status" value="1"/>
</dbReference>
<dbReference type="Pfam" id="PF01135">
    <property type="entry name" value="PCMT"/>
    <property type="match status" value="1"/>
</dbReference>
<evidence type="ECO:0000256" key="7">
    <source>
        <dbReference type="ARBA" id="ARBA00022679"/>
    </source>
</evidence>
<evidence type="ECO:0000256" key="11">
    <source>
        <dbReference type="ARBA" id="ARBA00031350"/>
    </source>
</evidence>
<evidence type="ECO:0000256" key="1">
    <source>
        <dbReference type="ARBA" id="ARBA00004496"/>
    </source>
</evidence>
<dbReference type="PANTHER" id="PTHR11579:SF0">
    <property type="entry name" value="PROTEIN-L-ISOASPARTATE(D-ASPARTATE) O-METHYLTRANSFERASE"/>
    <property type="match status" value="1"/>
</dbReference>
<sequence length="429" mass="45007">MPATSSEQTQPAAQHQAAMVDTLLKYRAIRTTRVEEAMRSVPRHVFIPEAPLADAYQPTRPYVTKTDAAGRSISSASAPSVVAGQLEEADPRPGQHILEIGSGTGYNAALLAHLVGPTGRVTTIEYDPDTAQRARTALPAAGFDTVQVITGDGALGHPAGAPYDTILVTAGAWDIPAAWREQLAPEGRLIVPADLPWPTSLTLQHSPAGDGVLHALAYQTCGFIAMEGSTAHPRRIVSAGHGAIRLVAEDRAALDEDALADVLDHAGHTAFTGAVVGDGPSYDHLFWWLTDRLPGFCKAVMTPERVADGTFAPLNGWGAPAVHDRASLAYLTNRRGMGDAAGNPFELGVRGHGPTGAALAEHVAEVIAAWQAGPRAQTMPHIQVHPRPADTAAAGAAADIPAAGTVIERPSCRITIGWQPADPQDPRQS</sequence>
<evidence type="ECO:0000313" key="12">
    <source>
        <dbReference type="EMBL" id="OIV39318.1"/>
    </source>
</evidence>
<dbReference type="EC" id="2.1.1.77" evidence="3"/>
<dbReference type="EMBL" id="MLCF01000002">
    <property type="protein sequence ID" value="OIV39318.1"/>
    <property type="molecule type" value="Genomic_DNA"/>
</dbReference>
<dbReference type="InterPro" id="IPR000682">
    <property type="entry name" value="PCMT"/>
</dbReference>
<evidence type="ECO:0000256" key="4">
    <source>
        <dbReference type="ARBA" id="ARBA00013346"/>
    </source>
</evidence>
<gene>
    <name evidence="12" type="ORF">BIV57_00255</name>
</gene>
<evidence type="ECO:0000256" key="6">
    <source>
        <dbReference type="ARBA" id="ARBA00022603"/>
    </source>
</evidence>
<keyword evidence="6 12" id="KW-0489">Methyltransferase</keyword>
<dbReference type="SUPFAM" id="SSF53335">
    <property type="entry name" value="S-adenosyl-L-methionine-dependent methyltransferases"/>
    <property type="match status" value="1"/>
</dbReference>
<dbReference type="GO" id="GO:0032259">
    <property type="term" value="P:methylation"/>
    <property type="evidence" value="ECO:0007669"/>
    <property type="project" value="UniProtKB-KW"/>
</dbReference>
<protein>
    <recommendedName>
        <fullName evidence="4">Protein-L-isoaspartate O-methyltransferase</fullName>
        <ecNumber evidence="3">2.1.1.77</ecNumber>
    </recommendedName>
    <alternativeName>
        <fullName evidence="11">L-isoaspartyl protein carboxyl methyltransferase</fullName>
    </alternativeName>
    <alternativeName>
        <fullName evidence="9">Protein L-isoaspartyl methyltransferase</fullName>
    </alternativeName>
    <alternativeName>
        <fullName evidence="10">Protein-beta-aspartate methyltransferase</fullName>
    </alternativeName>
</protein>
<evidence type="ECO:0000256" key="2">
    <source>
        <dbReference type="ARBA" id="ARBA00005369"/>
    </source>
</evidence>
<name>A0A1J7BKZ4_9ACTN</name>
<organism evidence="12 13">
    <name type="scientific">Mangrovactinospora gilvigrisea</name>
    <dbReference type="NCBI Taxonomy" id="1428644"/>
    <lineage>
        <taxon>Bacteria</taxon>
        <taxon>Bacillati</taxon>
        <taxon>Actinomycetota</taxon>
        <taxon>Actinomycetes</taxon>
        <taxon>Kitasatosporales</taxon>
        <taxon>Streptomycetaceae</taxon>
        <taxon>Mangrovactinospora</taxon>
    </lineage>
</organism>
<comment type="subcellular location">
    <subcellularLocation>
        <location evidence="1">Cytoplasm</location>
    </subcellularLocation>
</comment>
<evidence type="ECO:0000256" key="10">
    <source>
        <dbReference type="ARBA" id="ARBA00031323"/>
    </source>
</evidence>
<dbReference type="CDD" id="cd02440">
    <property type="entry name" value="AdoMet_MTases"/>
    <property type="match status" value="1"/>
</dbReference>
<dbReference type="InterPro" id="IPR029063">
    <property type="entry name" value="SAM-dependent_MTases_sf"/>
</dbReference>
<evidence type="ECO:0000256" key="5">
    <source>
        <dbReference type="ARBA" id="ARBA00022490"/>
    </source>
</evidence>
<dbReference type="PANTHER" id="PTHR11579">
    <property type="entry name" value="PROTEIN-L-ISOASPARTATE O-METHYLTRANSFERASE"/>
    <property type="match status" value="1"/>
</dbReference>
<keyword evidence="5" id="KW-0963">Cytoplasm</keyword>
<keyword evidence="7 12" id="KW-0808">Transferase</keyword>
<evidence type="ECO:0000256" key="9">
    <source>
        <dbReference type="ARBA" id="ARBA00030757"/>
    </source>
</evidence>
<dbReference type="NCBIfam" id="TIGR04364">
    <property type="entry name" value="methyltran_FxLD"/>
    <property type="match status" value="1"/>
</dbReference>
<dbReference type="GO" id="GO:0005737">
    <property type="term" value="C:cytoplasm"/>
    <property type="evidence" value="ECO:0007669"/>
    <property type="project" value="UniProtKB-SubCell"/>
</dbReference>
<dbReference type="Proteomes" id="UP000243342">
    <property type="component" value="Unassembled WGS sequence"/>
</dbReference>